<dbReference type="AlphaFoldDB" id="A0AAN7VXH4"/>
<name>A0AAN7VXH4_9PEZI</name>
<dbReference type="PANTHER" id="PTHR39614:SF2">
    <property type="entry name" value="INTEGRAL MEMBRANE PROTEIN"/>
    <property type="match status" value="1"/>
</dbReference>
<organism evidence="2 3">
    <name type="scientific">Elasticomyces elasticus</name>
    <dbReference type="NCBI Taxonomy" id="574655"/>
    <lineage>
        <taxon>Eukaryota</taxon>
        <taxon>Fungi</taxon>
        <taxon>Dikarya</taxon>
        <taxon>Ascomycota</taxon>
        <taxon>Pezizomycotina</taxon>
        <taxon>Dothideomycetes</taxon>
        <taxon>Dothideomycetidae</taxon>
        <taxon>Mycosphaerellales</taxon>
        <taxon>Teratosphaeriaceae</taxon>
        <taxon>Elasticomyces</taxon>
    </lineage>
</organism>
<reference evidence="2" key="1">
    <citation type="submission" date="2023-08" db="EMBL/GenBank/DDBJ databases">
        <title>Black Yeasts Isolated from many extreme environments.</title>
        <authorList>
            <person name="Coleine C."/>
            <person name="Stajich J.E."/>
            <person name="Selbmann L."/>
        </authorList>
    </citation>
    <scope>NUCLEOTIDE SEQUENCE</scope>
    <source>
        <strain evidence="2">CCFEE 5810</strain>
    </source>
</reference>
<evidence type="ECO:0000256" key="1">
    <source>
        <dbReference type="SAM" id="MobiDB-lite"/>
    </source>
</evidence>
<comment type="caution">
    <text evidence="2">The sequence shown here is derived from an EMBL/GenBank/DDBJ whole genome shotgun (WGS) entry which is preliminary data.</text>
</comment>
<evidence type="ECO:0000313" key="2">
    <source>
        <dbReference type="EMBL" id="KAK5692118.1"/>
    </source>
</evidence>
<feature type="compositionally biased region" description="Polar residues" evidence="1">
    <location>
        <begin position="101"/>
        <end position="112"/>
    </location>
</feature>
<gene>
    <name evidence="2" type="ORF">LTR97_011292</name>
</gene>
<accession>A0AAN7VXH4</accession>
<protein>
    <submittedName>
        <fullName evidence="2">Uncharacterized protein</fullName>
    </submittedName>
</protein>
<dbReference type="EMBL" id="JAVRQU010000020">
    <property type="protein sequence ID" value="KAK5692118.1"/>
    <property type="molecule type" value="Genomic_DNA"/>
</dbReference>
<sequence>MSVQKRAIVISAFAFRIPNGLLEVASSASYVSFLKHGQHSVGLATPIIWQEILIAWSLMSATIPVLKGFVGRFATVDLDKIGQGSSGQRYALGSNDRSRTGDNSYAMTSMSRATPRRQPSREEDGLRLRPEGLSTVADAYHEANAREADSIVSGGSEQMIIHRKVEWQVTMDTPGA</sequence>
<dbReference type="PANTHER" id="PTHR39614">
    <property type="entry name" value="INTEGRAL MEMBRANE PROTEIN"/>
    <property type="match status" value="1"/>
</dbReference>
<evidence type="ECO:0000313" key="3">
    <source>
        <dbReference type="Proteomes" id="UP001310594"/>
    </source>
</evidence>
<proteinExistence type="predicted"/>
<dbReference type="Proteomes" id="UP001310594">
    <property type="component" value="Unassembled WGS sequence"/>
</dbReference>
<feature type="compositionally biased region" description="Basic and acidic residues" evidence="1">
    <location>
        <begin position="119"/>
        <end position="130"/>
    </location>
</feature>
<feature type="region of interest" description="Disordered" evidence="1">
    <location>
        <begin position="87"/>
        <end position="130"/>
    </location>
</feature>